<reference evidence="1 2" key="1">
    <citation type="journal article" date="2018" name="Sci. Rep.">
        <title>Genomic signatures of local adaptation to the degree of environmental predictability in rotifers.</title>
        <authorList>
            <person name="Franch-Gras L."/>
            <person name="Hahn C."/>
            <person name="Garcia-Roger E.M."/>
            <person name="Carmona M.J."/>
            <person name="Serra M."/>
            <person name="Gomez A."/>
        </authorList>
    </citation>
    <scope>NUCLEOTIDE SEQUENCE [LARGE SCALE GENOMIC DNA]</scope>
    <source>
        <strain evidence="1">HYR1</strain>
    </source>
</reference>
<comment type="caution">
    <text evidence="1">The sequence shown here is derived from an EMBL/GenBank/DDBJ whole genome shotgun (WGS) entry which is preliminary data.</text>
</comment>
<evidence type="ECO:0000313" key="1">
    <source>
        <dbReference type="EMBL" id="RNA40605.1"/>
    </source>
</evidence>
<name>A0A3M7SY42_BRAPC</name>
<sequence length="136" mass="15984">MPSFSKNLITIDQHLIVENLNLKKAIQYGFDMRIHVINIFPASIRFQKNLNMLKLIFKQQLDFIKPNKDIKTLLQIKKNLKDFVPFNSTFQTAWTKASNTLKKSKSIFGVNYFTWKNYENFGLKLDIAKRGKLNIN</sequence>
<accession>A0A3M7SY42</accession>
<protein>
    <submittedName>
        <fullName evidence="1">Uncharacterized protein</fullName>
    </submittedName>
</protein>
<dbReference type="AlphaFoldDB" id="A0A3M7SY42"/>
<keyword evidence="2" id="KW-1185">Reference proteome</keyword>
<dbReference type="Proteomes" id="UP000276133">
    <property type="component" value="Unassembled WGS sequence"/>
</dbReference>
<dbReference type="EMBL" id="REGN01000624">
    <property type="protein sequence ID" value="RNA40605.1"/>
    <property type="molecule type" value="Genomic_DNA"/>
</dbReference>
<proteinExistence type="predicted"/>
<organism evidence="1 2">
    <name type="scientific">Brachionus plicatilis</name>
    <name type="common">Marine rotifer</name>
    <name type="synonym">Brachionus muelleri</name>
    <dbReference type="NCBI Taxonomy" id="10195"/>
    <lineage>
        <taxon>Eukaryota</taxon>
        <taxon>Metazoa</taxon>
        <taxon>Spiralia</taxon>
        <taxon>Gnathifera</taxon>
        <taxon>Rotifera</taxon>
        <taxon>Eurotatoria</taxon>
        <taxon>Monogononta</taxon>
        <taxon>Pseudotrocha</taxon>
        <taxon>Ploima</taxon>
        <taxon>Brachionidae</taxon>
        <taxon>Brachionus</taxon>
    </lineage>
</organism>
<gene>
    <name evidence="1" type="ORF">BpHYR1_020049</name>
</gene>
<evidence type="ECO:0000313" key="2">
    <source>
        <dbReference type="Proteomes" id="UP000276133"/>
    </source>
</evidence>